<evidence type="ECO:0000313" key="2">
    <source>
        <dbReference type="Proteomes" id="UP000326857"/>
    </source>
</evidence>
<dbReference type="Proteomes" id="UP000326857">
    <property type="component" value="Unassembled WGS sequence"/>
</dbReference>
<sequence length="68" mass="7206">MAHRGCVAARGRRLKRMQLRVQSEVARGSRACVAVVRAFPAYRRPVGGVSAVRGAARCGARDGGGRLS</sequence>
<dbReference type="AlphaFoldDB" id="A0A5E7ZHE3"/>
<organism evidence="1 2">
    <name type="scientific">Sphingomonas aurantiaca</name>
    <dbReference type="NCBI Taxonomy" id="185949"/>
    <lineage>
        <taxon>Bacteria</taxon>
        <taxon>Pseudomonadati</taxon>
        <taxon>Pseudomonadota</taxon>
        <taxon>Alphaproteobacteria</taxon>
        <taxon>Sphingomonadales</taxon>
        <taxon>Sphingomonadaceae</taxon>
        <taxon>Sphingomonas</taxon>
    </lineage>
</organism>
<reference evidence="1 2" key="1">
    <citation type="submission" date="2019-09" db="EMBL/GenBank/DDBJ databases">
        <authorList>
            <person name="Dittami M. S."/>
        </authorList>
    </citation>
    <scope>NUCLEOTIDE SEQUENCE [LARGE SCALE GENOMIC DNA]</scope>
    <source>
        <strain evidence="1">SPHINGO391</strain>
    </source>
</reference>
<proteinExistence type="predicted"/>
<name>A0A5E7ZHE3_9SPHN</name>
<gene>
    <name evidence="1" type="ORF">SPHINGO391_460009</name>
</gene>
<protein>
    <submittedName>
        <fullName evidence="1">Uncharacterized protein</fullName>
    </submittedName>
</protein>
<evidence type="ECO:0000313" key="1">
    <source>
        <dbReference type="EMBL" id="VVT18602.1"/>
    </source>
</evidence>
<accession>A0A5E7ZHE3</accession>
<dbReference type="EMBL" id="CABVLI010000041">
    <property type="protein sequence ID" value="VVT18602.1"/>
    <property type="molecule type" value="Genomic_DNA"/>
</dbReference>